<dbReference type="GO" id="GO:0009307">
    <property type="term" value="P:DNA restriction-modification system"/>
    <property type="evidence" value="ECO:0007669"/>
    <property type="project" value="InterPro"/>
</dbReference>
<dbReference type="STRING" id="1851148.SMSP2_02153"/>
<evidence type="ECO:0000313" key="3">
    <source>
        <dbReference type="EMBL" id="AQQ71775.1"/>
    </source>
</evidence>
<evidence type="ECO:0000259" key="2">
    <source>
        <dbReference type="Pfam" id="PF17728"/>
    </source>
</evidence>
<dbReference type="AlphaFoldDB" id="A0A1Q2MGE6"/>
<dbReference type="InterPro" id="IPR009528">
    <property type="entry name" value="Restrct_endonuc_II_BsuBI_C"/>
</dbReference>
<feature type="domain" description="BsuBI/PstI restriction endonuclease" evidence="1">
    <location>
        <begin position="157"/>
        <end position="309"/>
    </location>
</feature>
<gene>
    <name evidence="3" type="ORF">SMSP2_02153</name>
</gene>
<dbReference type="Pfam" id="PF06616">
    <property type="entry name" value="BsuBI_PstI_RE"/>
    <property type="match status" value="1"/>
</dbReference>
<dbReference type="REBASE" id="185696">
    <property type="entry name" value="PbaD1IVP"/>
</dbReference>
<dbReference type="InterPro" id="IPR041962">
    <property type="entry name" value="BsuBI/PstI_N_sf"/>
</dbReference>
<dbReference type="InterPro" id="IPR041454">
    <property type="entry name" value="BsuBI/PstI_N"/>
</dbReference>
<evidence type="ECO:0000259" key="1">
    <source>
        <dbReference type="Pfam" id="PF06616"/>
    </source>
</evidence>
<dbReference type="InterPro" id="IPR041963">
    <property type="entry name" value="BsuBI/PstI_C_sf"/>
</dbReference>
<sequence>MGTIRKTKHIEEAILILKDFGLPKEQQNVRSGLCLLALLDLKPAAKWQNASNPLIGITPIMEWMKFYYNKDYKPNTRETVRRQSIHQFVQAGIALHNPDRPDRPVNSPKAVYQISPHVLETVKHFGKTTWKQKLHEFLNKRETLVQQYARERKQYLVAVQINKKKHIQLSPGIHSELIKAVVEDFGARFVPDGKLIYVGDTGNKWGYFDETLLAELGVQVDSHGKMPDVVIFCQKRKWLILVESVTSHGPVNSKRHIELEKMFSKSQAGIVYVTAFPSRSIMARYLNDIAWETDVWVAQDPSHLIHFNGVRFLGPYS</sequence>
<dbReference type="RefSeq" id="WP_146683917.1">
    <property type="nucleotide sequence ID" value="NZ_CP019646.1"/>
</dbReference>
<dbReference type="KEGG" id="pbas:SMSP2_02153"/>
<accession>A0A1Q2MGE6</accession>
<name>A0A1Q2MGE6_9BACT</name>
<proteinExistence type="predicted"/>
<feature type="domain" description="BsuBI/PstI restriction endonuclease HTH" evidence="2">
    <location>
        <begin position="8"/>
        <end position="146"/>
    </location>
</feature>
<dbReference type="GO" id="GO:0000287">
    <property type="term" value="F:magnesium ion binding"/>
    <property type="evidence" value="ECO:0007669"/>
    <property type="project" value="InterPro"/>
</dbReference>
<evidence type="ECO:0000313" key="4">
    <source>
        <dbReference type="Proteomes" id="UP000188181"/>
    </source>
</evidence>
<dbReference type="GO" id="GO:0003677">
    <property type="term" value="F:DNA binding"/>
    <property type="evidence" value="ECO:0007669"/>
    <property type="project" value="InterPro"/>
</dbReference>
<dbReference type="GO" id="GO:0009036">
    <property type="term" value="F:type II site-specific deoxyribonuclease activity"/>
    <property type="evidence" value="ECO:0007669"/>
    <property type="project" value="InterPro"/>
</dbReference>
<dbReference type="Gene3D" id="1.10.10.1820">
    <property type="entry name" value="BsuBI/PstI restriction endonuclease-like"/>
    <property type="match status" value="1"/>
</dbReference>
<dbReference type="OrthoDB" id="9798907at2"/>
<dbReference type="Gene3D" id="3.40.1350.80">
    <property type="match status" value="1"/>
</dbReference>
<dbReference type="EMBL" id="CP019646">
    <property type="protein sequence ID" value="AQQ71775.1"/>
    <property type="molecule type" value="Genomic_DNA"/>
</dbReference>
<organism evidence="3 4">
    <name type="scientific">Limihaloglobus sulfuriphilus</name>
    <dbReference type="NCBI Taxonomy" id="1851148"/>
    <lineage>
        <taxon>Bacteria</taxon>
        <taxon>Pseudomonadati</taxon>
        <taxon>Planctomycetota</taxon>
        <taxon>Phycisphaerae</taxon>
        <taxon>Sedimentisphaerales</taxon>
        <taxon>Sedimentisphaeraceae</taxon>
        <taxon>Limihaloglobus</taxon>
    </lineage>
</organism>
<dbReference type="Proteomes" id="UP000188181">
    <property type="component" value="Chromosome"/>
</dbReference>
<protein>
    <submittedName>
        <fullName evidence="3">Uncharacterized protein</fullName>
    </submittedName>
</protein>
<reference evidence="4" key="1">
    <citation type="submission" date="2017-02" db="EMBL/GenBank/DDBJ databases">
        <title>Comparative genomics and description of representatives of a novel lineage of planctomycetes thriving in anoxic sediments.</title>
        <authorList>
            <person name="Spring S."/>
            <person name="Bunk B."/>
            <person name="Sproer C."/>
        </authorList>
    </citation>
    <scope>NUCLEOTIDE SEQUENCE [LARGE SCALE GENOMIC DNA]</scope>
    <source>
        <strain evidence="4">SM-Chi-D1</strain>
    </source>
</reference>
<keyword evidence="4" id="KW-1185">Reference proteome</keyword>
<dbReference type="Pfam" id="PF17728">
    <property type="entry name" value="BsuBI_PstI_RE_N"/>
    <property type="match status" value="1"/>
</dbReference>